<keyword evidence="1" id="KW-0479">Metal-binding</keyword>
<evidence type="ECO:0000256" key="2">
    <source>
        <dbReference type="ARBA" id="ARBA00022771"/>
    </source>
</evidence>
<evidence type="ECO:0000313" key="8">
    <source>
        <dbReference type="Proteomes" id="UP000053257"/>
    </source>
</evidence>
<dbReference type="GO" id="GO:0008270">
    <property type="term" value="F:zinc ion binding"/>
    <property type="evidence" value="ECO:0007669"/>
    <property type="project" value="UniProtKB-KW"/>
</dbReference>
<evidence type="ECO:0000256" key="4">
    <source>
        <dbReference type="PROSITE-ProRule" id="PRU00134"/>
    </source>
</evidence>
<feature type="compositionally biased region" description="Basic residues" evidence="5">
    <location>
        <begin position="1"/>
        <end position="13"/>
    </location>
</feature>
<dbReference type="OrthoDB" id="341421at2759"/>
<reference evidence="7 8" key="1">
    <citation type="journal article" date="2014" name="PLoS Genet.">
        <title>Analysis of the Phlebiopsis gigantea genome, transcriptome and secretome provides insight into its pioneer colonization strategies of wood.</title>
        <authorList>
            <person name="Hori C."/>
            <person name="Ishida T."/>
            <person name="Igarashi K."/>
            <person name="Samejima M."/>
            <person name="Suzuki H."/>
            <person name="Master E."/>
            <person name="Ferreira P."/>
            <person name="Ruiz-Duenas F.J."/>
            <person name="Held B."/>
            <person name="Canessa P."/>
            <person name="Larrondo L.F."/>
            <person name="Schmoll M."/>
            <person name="Druzhinina I.S."/>
            <person name="Kubicek C.P."/>
            <person name="Gaskell J.A."/>
            <person name="Kersten P."/>
            <person name="St John F."/>
            <person name="Glasner J."/>
            <person name="Sabat G."/>
            <person name="Splinter BonDurant S."/>
            <person name="Syed K."/>
            <person name="Yadav J."/>
            <person name="Mgbeahuruike A.C."/>
            <person name="Kovalchuk A."/>
            <person name="Asiegbu F.O."/>
            <person name="Lackner G."/>
            <person name="Hoffmeister D."/>
            <person name="Rencoret J."/>
            <person name="Gutierrez A."/>
            <person name="Sun H."/>
            <person name="Lindquist E."/>
            <person name="Barry K."/>
            <person name="Riley R."/>
            <person name="Grigoriev I.V."/>
            <person name="Henrissat B."/>
            <person name="Kues U."/>
            <person name="Berka R.M."/>
            <person name="Martinez A.T."/>
            <person name="Covert S.F."/>
            <person name="Blanchette R.A."/>
            <person name="Cullen D."/>
        </authorList>
    </citation>
    <scope>NUCLEOTIDE SEQUENCE [LARGE SCALE GENOMIC DNA]</scope>
    <source>
        <strain evidence="7 8">11061_1 CR5-6</strain>
    </source>
</reference>
<protein>
    <recommendedName>
        <fullName evidence="6">MYND-type domain-containing protein</fullName>
    </recommendedName>
</protein>
<accession>A0A0C3NFQ5</accession>
<evidence type="ECO:0000313" key="7">
    <source>
        <dbReference type="EMBL" id="KIP03559.1"/>
    </source>
</evidence>
<name>A0A0C3NFQ5_PHLG1</name>
<dbReference type="Gene3D" id="1.25.10.10">
    <property type="entry name" value="Leucine-rich Repeat Variant"/>
    <property type="match status" value="1"/>
</dbReference>
<keyword evidence="8" id="KW-1185">Reference proteome</keyword>
<dbReference type="InterPro" id="IPR016024">
    <property type="entry name" value="ARM-type_fold"/>
</dbReference>
<evidence type="ECO:0000256" key="3">
    <source>
        <dbReference type="ARBA" id="ARBA00022833"/>
    </source>
</evidence>
<dbReference type="PROSITE" id="PS01360">
    <property type="entry name" value="ZF_MYND_1"/>
    <property type="match status" value="1"/>
</dbReference>
<dbReference type="SUPFAM" id="SSF48371">
    <property type="entry name" value="ARM repeat"/>
    <property type="match status" value="1"/>
</dbReference>
<feature type="domain" description="MYND-type" evidence="6">
    <location>
        <begin position="685"/>
        <end position="723"/>
    </location>
</feature>
<dbReference type="InterPro" id="IPR002893">
    <property type="entry name" value="Znf_MYND"/>
</dbReference>
<organism evidence="7 8">
    <name type="scientific">Phlebiopsis gigantea (strain 11061_1 CR5-6)</name>
    <name type="common">White-rot fungus</name>
    <name type="synonym">Peniophora gigantea</name>
    <dbReference type="NCBI Taxonomy" id="745531"/>
    <lineage>
        <taxon>Eukaryota</taxon>
        <taxon>Fungi</taxon>
        <taxon>Dikarya</taxon>
        <taxon>Basidiomycota</taxon>
        <taxon>Agaricomycotina</taxon>
        <taxon>Agaricomycetes</taxon>
        <taxon>Polyporales</taxon>
        <taxon>Phanerochaetaceae</taxon>
        <taxon>Phlebiopsis</taxon>
    </lineage>
</organism>
<proteinExistence type="predicted"/>
<dbReference type="Pfam" id="PF01753">
    <property type="entry name" value="zf-MYND"/>
    <property type="match status" value="1"/>
</dbReference>
<keyword evidence="3" id="KW-0862">Zinc</keyword>
<keyword evidence="2 4" id="KW-0863">Zinc-finger</keyword>
<dbReference type="HOGENOM" id="CLU_010273_0_0_1"/>
<gene>
    <name evidence="7" type="ORF">PHLGIDRAFT_110725</name>
</gene>
<evidence type="ECO:0000256" key="1">
    <source>
        <dbReference type="ARBA" id="ARBA00022723"/>
    </source>
</evidence>
<dbReference type="Gene3D" id="6.10.140.2220">
    <property type="match status" value="1"/>
</dbReference>
<dbReference type="Proteomes" id="UP000053257">
    <property type="component" value="Unassembled WGS sequence"/>
</dbReference>
<dbReference type="EMBL" id="KN840610">
    <property type="protein sequence ID" value="KIP03559.1"/>
    <property type="molecule type" value="Genomic_DNA"/>
</dbReference>
<sequence>MPGPGRRRTRTNRPSRSGAVRDLSNVDIPTVIDSFVDQINDARDWNAVVHLLCDMFGMPDLDTRSGLRKVHSNFEEIQRNLNAAYTKYADNDKVIGGIVGIWSKMAGDAILRNKIFSAGLMPKLLPLLDRPNTRLVGLQALSNVTHHGGGDIRREIANSTPTLLRLMEEFPDDLAINEQIIVTLAHAVGSVVNDEDSPKAVVAANTRKLNIPRVLDLVFKNIKKPDASQYMLTHAIEFLCSSVFGCSKEIQENSSVLNLLVALLRSKNLSNRVNALGAICRLVVPDSEDDIRQMDPHKFMAAIQRGFPQHLSDILMDYNPTQCDSFLILYTQRDFTKAMMTCAQDRDLYALGQKIAEFVVRTEFSVVNGGFQAMNERTGRMEMMDIGLPFKMWADALPHCAAALRRRGAPDDLDAADIVECKSLVMRQCVPDAVQLAQRAIERSPQVAYFYYVIGLGADRAIGLRASKKGLKARKITPFVRHYLLWRAVDQAGQLGLEKLQSSSPGDTTYQEGVAFFMSALEDAKTFVGETPPDNRHMRTVLNWYILLTIAISGPELGVQLGELDVRSISLMGICSSPLKLDMTREFIRFFGLPDSKTQLRLTRDIIMGRYEKADTEWRNFIAHLDSDGYLSHAEAQQRSALKAEDNLAAWLEGLNIEGDEHDSLGNTHCTHPTLNTSNAAMSRCSYCHNPSAVLRKCGGCSKTRYCDAACQRLHWSEHKVACKQAQTQA</sequence>
<dbReference type="SUPFAM" id="SSF144232">
    <property type="entry name" value="HIT/MYND zinc finger-like"/>
    <property type="match status" value="1"/>
</dbReference>
<evidence type="ECO:0000259" key="6">
    <source>
        <dbReference type="PROSITE" id="PS50865"/>
    </source>
</evidence>
<dbReference type="InterPro" id="IPR011989">
    <property type="entry name" value="ARM-like"/>
</dbReference>
<feature type="region of interest" description="Disordered" evidence="5">
    <location>
        <begin position="1"/>
        <end position="20"/>
    </location>
</feature>
<evidence type="ECO:0000256" key="5">
    <source>
        <dbReference type="SAM" id="MobiDB-lite"/>
    </source>
</evidence>
<dbReference type="PROSITE" id="PS50865">
    <property type="entry name" value="ZF_MYND_2"/>
    <property type="match status" value="1"/>
</dbReference>
<dbReference type="AlphaFoldDB" id="A0A0C3NFQ5"/>